<dbReference type="InterPro" id="IPR050708">
    <property type="entry name" value="T6SS_VgrG/RHS"/>
</dbReference>
<feature type="region of interest" description="Disordered" evidence="2">
    <location>
        <begin position="90"/>
        <end position="130"/>
    </location>
</feature>
<feature type="domain" description="Teneurin-like YD-shell" evidence="4">
    <location>
        <begin position="1649"/>
        <end position="1850"/>
    </location>
</feature>
<dbReference type="EMBL" id="BNDY01000002">
    <property type="protein sequence ID" value="GHI37879.1"/>
    <property type="molecule type" value="Genomic_DNA"/>
</dbReference>
<evidence type="ECO:0000313" key="6">
    <source>
        <dbReference type="Proteomes" id="UP001050808"/>
    </source>
</evidence>
<feature type="region of interest" description="Disordered" evidence="2">
    <location>
        <begin position="1515"/>
        <end position="1536"/>
    </location>
</feature>
<dbReference type="NCBIfam" id="TIGR03696">
    <property type="entry name" value="Rhs_assc_core"/>
    <property type="match status" value="1"/>
</dbReference>
<dbReference type="Pfam" id="PF05593">
    <property type="entry name" value="RHS_repeat"/>
    <property type="match status" value="2"/>
</dbReference>
<keyword evidence="3" id="KW-0732">Signal</keyword>
<feature type="signal peptide" evidence="3">
    <location>
        <begin position="1"/>
        <end position="21"/>
    </location>
</feature>
<evidence type="ECO:0000256" key="3">
    <source>
        <dbReference type="SAM" id="SignalP"/>
    </source>
</evidence>
<feature type="chain" id="PRO_5047438901" description="Teneurin-like YD-shell domain-containing protein" evidence="3">
    <location>
        <begin position="22"/>
        <end position="2141"/>
    </location>
</feature>
<feature type="compositionally biased region" description="Basic and acidic residues" evidence="2">
    <location>
        <begin position="1322"/>
        <end position="1331"/>
    </location>
</feature>
<feature type="compositionally biased region" description="Basic and acidic residues" evidence="2">
    <location>
        <begin position="387"/>
        <end position="405"/>
    </location>
</feature>
<dbReference type="PANTHER" id="PTHR32305:SF17">
    <property type="entry name" value="TRNA NUCLEASE WAPA"/>
    <property type="match status" value="1"/>
</dbReference>
<gene>
    <name evidence="5" type="ORF">Sviol_22870</name>
</gene>
<dbReference type="Proteomes" id="UP001050808">
    <property type="component" value="Unassembled WGS sequence"/>
</dbReference>
<feature type="region of interest" description="Disordered" evidence="2">
    <location>
        <begin position="386"/>
        <end position="420"/>
    </location>
</feature>
<evidence type="ECO:0000313" key="5">
    <source>
        <dbReference type="EMBL" id="GHI37879.1"/>
    </source>
</evidence>
<organism evidence="5 6">
    <name type="scientific">Streptomyces violascens</name>
    <dbReference type="NCBI Taxonomy" id="67381"/>
    <lineage>
        <taxon>Bacteria</taxon>
        <taxon>Bacillati</taxon>
        <taxon>Actinomycetota</taxon>
        <taxon>Actinomycetes</taxon>
        <taxon>Kitasatosporales</taxon>
        <taxon>Streptomycetaceae</taxon>
        <taxon>Streptomyces</taxon>
    </lineage>
</organism>
<dbReference type="InterPro" id="IPR031325">
    <property type="entry name" value="RHS_repeat"/>
</dbReference>
<feature type="compositionally biased region" description="Basic and acidic residues" evidence="2">
    <location>
        <begin position="1515"/>
        <end position="1535"/>
    </location>
</feature>
<evidence type="ECO:0000256" key="1">
    <source>
        <dbReference type="ARBA" id="ARBA00022737"/>
    </source>
</evidence>
<dbReference type="PANTHER" id="PTHR32305">
    <property type="match status" value="1"/>
</dbReference>
<keyword evidence="1" id="KW-0677">Repeat</keyword>
<dbReference type="Gene3D" id="2.180.10.10">
    <property type="entry name" value="RHS repeat-associated core"/>
    <property type="match status" value="1"/>
</dbReference>
<feature type="compositionally biased region" description="Polar residues" evidence="2">
    <location>
        <begin position="1661"/>
        <end position="1671"/>
    </location>
</feature>
<protein>
    <recommendedName>
        <fullName evidence="4">Teneurin-like YD-shell domain-containing protein</fullName>
    </recommendedName>
</protein>
<reference evidence="5" key="1">
    <citation type="submission" date="2024-05" db="EMBL/GenBank/DDBJ databases">
        <title>Whole genome shotgun sequence of Streptomyces violascens NBRC 12920.</title>
        <authorList>
            <person name="Komaki H."/>
            <person name="Tamura T."/>
        </authorList>
    </citation>
    <scope>NUCLEOTIDE SEQUENCE</scope>
    <source>
        <strain evidence="5">NBRC 12920</strain>
    </source>
</reference>
<feature type="region of interest" description="Disordered" evidence="2">
    <location>
        <begin position="1322"/>
        <end position="1342"/>
    </location>
</feature>
<accession>A0ABQ3QKS1</accession>
<dbReference type="NCBIfam" id="TIGR01643">
    <property type="entry name" value="YD_repeat_2x"/>
    <property type="match status" value="2"/>
</dbReference>
<evidence type="ECO:0000256" key="2">
    <source>
        <dbReference type="SAM" id="MobiDB-lite"/>
    </source>
</evidence>
<comment type="caution">
    <text evidence="5">The sequence shown here is derived from an EMBL/GenBank/DDBJ whole genome shotgun (WGS) entry which is preliminary data.</text>
</comment>
<keyword evidence="6" id="KW-1185">Reference proteome</keyword>
<feature type="region of interest" description="Disordered" evidence="2">
    <location>
        <begin position="1610"/>
        <end position="1671"/>
    </location>
</feature>
<dbReference type="InterPro" id="IPR006530">
    <property type="entry name" value="YD"/>
</dbReference>
<dbReference type="InterPro" id="IPR022385">
    <property type="entry name" value="Rhs_assc_core"/>
</dbReference>
<feature type="region of interest" description="Disordered" evidence="2">
    <location>
        <begin position="53"/>
        <end position="74"/>
    </location>
</feature>
<feature type="compositionally biased region" description="Polar residues" evidence="2">
    <location>
        <begin position="1616"/>
        <end position="1628"/>
    </location>
</feature>
<sequence length="2141" mass="230480">MRKGWDVSRFGMRALAVTAAAAITVGVLPAVSVAEGKDPGLPGLKQPKAVHVEKAQPGGMKRKDAAANPWKKPKVTWPAAATAEIDLAAPDAASATRSGSQPGEQPVGKKRAGSLPVSVTSGTGERGFNQADPTKIKVTVADHATAQKAGISGLLLSVNRADKATRPGSAQVELDYSAFKGAYGGDWAARLRLVQLPACALTTPGEAKCQVGTPLVTTNNTKANTLSANVSLAGAAPMFARSAASSATVLAATAGNSGGSGDYKATPLEASGAWSAGGSGGAFNWSYPIGVPSVPGGLQPSLGLSYSSQAVDGKTAASNSQGGWLGDGWSMEPGFVERRYKACSDDKASSTNTTKIGDQCWYNDNATLSLNGKNTELVYDKATGWHPADDSGEKVEKLTGADNGDKGTAGANGEGGAGEHWKITTPDGTQYFFGLNKLPGWRADNPDTKDKVDPDPVTNSTWTVPVFGNQPGEPCYNASFASAWCQQAWRWQLDYVVDLHGNAMSYYWNTETNNYGRNVVESTGKATPTSYVRGGWLDRIDYGLRSDSVYTAKAMGQVKFDVSERCLTTCGTFDETNRLNWPDVPYDLYCKDGATECKGQFSPTFWSRKRLTMITTRVLTGGVYKDVDSWALDQGFPANAGDGISYPMWLKSITRTGRAGGTTPLPPVTFTGQGKANRVDKTGDGLAPYIRLRMSQITTESGATIGVDYLDPDCTATTLPAADGTNTTRCFPVKWHYEGETAKQDWFNSYVVQRVIEGDNLATTPDTVTEYSYLDGAKWVKSTDEFAKPEDRTYSVARGYERVQTRKGADKEQRTLTETRYFRGIDGAAVKDSAGVSVADREQFAGMKREVATYNGDGGPLVSATSYTPWRSDKTAGRPRTGLPDLQAFHTGTEKETTRTTVTDGTRTTELTRHYDSYGMPDTVSQAGDVAKSGDERCTTTIYVRNTGIWLLDTVSQTKTVALPCGTASDTPRDATIDDTRTYYDNNTDVNSAPSKGEVTKTEKIKGAGLGYDTVTSIPSTCGPLKTTLCYDQYGRTLASADAYGKVTTTAFTPASGEAATKKLDTNPLGHTVATLLDPLRGQPTQVTDANGKVTTTAYDGLGRVIKTWIPTRSVSEYPNSANYTFDYQIHNDAPNVVTSTKLTHDDARETTYAFYDGLLRPRETQTESPDRSGRLITEMFYNTRGETNRSSGTYYATGKAEPVLVTGAESSDYPASAETIFDGAGRTTVVIGKRFGDETARTTTRYTGDTTTVVPPKGGTTTTTVVDALGRTIEQRQYTDAEGKNFQSTLYTYNSLGRLEQLTDPSGAKWTYRYDSRGRQTHVDDPDKGASDIVYDQGDRTTDTTDARGITLHTDYDALGRPTARKNGAATLATWTYDTAAKGKPAKSTRYDGTNAFTAEVKSYDDLYNPNDTAVTVPASEGKLAGTYEWYAQYNANSNQLTDLYQPALASLPEETVNTSYTAVHGLPNTVHAGNDPLISDVTYDHYGRATRLGYGAFSQHVWSTTEYDDHTGRPTRVTTDKDTSPKRVDDTKYTYDPAGNITSIAAALGQDTARTTDTQCFTTDALQRITEAWTNSGEQCAGAPSADVVGGPDAFWTSYAYDPVGNRKTETQHKTASGPVSDTTRTYAEPANGTHKLPKVTQTGASSHEETYSYDEAGNTKTRTAGPRTQNLTWDDEGHLKTLADGANTTSYLYDTDGQRLIRRDSTGTTLYLPGGNELHADQAGVVTGTRYYSAAGQTVAMRTGGKLTYLLDNHQGTVNTQISADATQTVTRRKTTIFGAPRGDQPAIWAGDKGFVGGTKDADTGLTHLGAREYDPIIGRFISVDPVLESNKPQSLTGYAYAENNPVTLSDPTGLYTVRCNPCSDEQKFVEEHVSPDTFSGETWESKYPTYRKLKNRNRGSITQASSKPTPQHYQYEVNGVCVWAMASSCETVDNLPTTAAEVPDLPCTPDEAGWICDLRNSYYKSMVRFGPLIGMAGASRGLGGRTAGSAGAAVAAEEEGAAGALARSTAATSDALSEIAESFSTEKLSALGKNPEKNNFTRAGLELQKHANRTSNTGQWPYPSGKKNPWTWSDAGQEALDGILNDKRSAVQRYVSRNGDHIIEYSAPWGGAMFKQTGGQGDWMFYSFREYADRKQP</sequence>
<proteinExistence type="predicted"/>
<dbReference type="InterPro" id="IPR056823">
    <property type="entry name" value="TEN-like_YD-shell"/>
</dbReference>
<evidence type="ECO:0000259" key="4">
    <source>
        <dbReference type="Pfam" id="PF25023"/>
    </source>
</evidence>
<name>A0ABQ3QKS1_9ACTN</name>
<dbReference type="Pfam" id="PF25023">
    <property type="entry name" value="TEN_YD-shell"/>
    <property type="match status" value="1"/>
</dbReference>